<proteinExistence type="predicted"/>
<keyword evidence="2" id="KW-1185">Reference proteome</keyword>
<dbReference type="EMBL" id="JAUSUB010000014">
    <property type="protein sequence ID" value="MDQ0271452.1"/>
    <property type="molecule type" value="Genomic_DNA"/>
</dbReference>
<reference evidence="1 2" key="1">
    <citation type="submission" date="2023-07" db="EMBL/GenBank/DDBJ databases">
        <title>Genomic Encyclopedia of Type Strains, Phase IV (KMG-IV): sequencing the most valuable type-strain genomes for metagenomic binning, comparative biology and taxonomic classification.</title>
        <authorList>
            <person name="Goeker M."/>
        </authorList>
    </citation>
    <scope>NUCLEOTIDE SEQUENCE [LARGE SCALE GENOMIC DNA]</scope>
    <source>
        <strain evidence="1 2">DSM 23494</strain>
    </source>
</reference>
<sequence>METRNIILNSLNEELIPYTEPHWLHSIEYG</sequence>
<protein>
    <submittedName>
        <fullName evidence="1">Uncharacterized protein</fullName>
    </submittedName>
</protein>
<name>A0ABU0AJK9_9BACI</name>
<gene>
    <name evidence="1" type="ORF">J2S17_003340</name>
</gene>
<comment type="caution">
    <text evidence="1">The sequence shown here is derived from an EMBL/GenBank/DDBJ whole genome shotgun (WGS) entry which is preliminary data.</text>
</comment>
<organism evidence="1 2">
    <name type="scientific">Cytobacillus purgationiresistens</name>
    <dbReference type="NCBI Taxonomy" id="863449"/>
    <lineage>
        <taxon>Bacteria</taxon>
        <taxon>Bacillati</taxon>
        <taxon>Bacillota</taxon>
        <taxon>Bacilli</taxon>
        <taxon>Bacillales</taxon>
        <taxon>Bacillaceae</taxon>
        <taxon>Cytobacillus</taxon>
    </lineage>
</organism>
<evidence type="ECO:0000313" key="2">
    <source>
        <dbReference type="Proteomes" id="UP001238088"/>
    </source>
</evidence>
<evidence type="ECO:0000313" key="1">
    <source>
        <dbReference type="EMBL" id="MDQ0271452.1"/>
    </source>
</evidence>
<dbReference type="Proteomes" id="UP001238088">
    <property type="component" value="Unassembled WGS sequence"/>
</dbReference>
<accession>A0ABU0AJK9</accession>